<evidence type="ECO:0000256" key="1">
    <source>
        <dbReference type="PROSITE-ProRule" id="PRU00182"/>
    </source>
</evidence>
<reference evidence="3 4" key="1">
    <citation type="submission" date="2016-10" db="EMBL/GenBank/DDBJ databases">
        <authorList>
            <person name="de Groot N.N."/>
        </authorList>
    </citation>
    <scope>NUCLEOTIDE SEQUENCE [LARGE SCALE GENOMIC DNA]</scope>
    <source>
        <strain evidence="3 4">IBRC-M 10780</strain>
    </source>
</reference>
<dbReference type="SUPFAM" id="SSF53067">
    <property type="entry name" value="Actin-like ATPase domain"/>
    <property type="match status" value="2"/>
</dbReference>
<dbReference type="Proteomes" id="UP000198618">
    <property type="component" value="Unassembled WGS sequence"/>
</dbReference>
<evidence type="ECO:0000313" key="3">
    <source>
        <dbReference type="EMBL" id="SET80308.1"/>
    </source>
</evidence>
<dbReference type="OrthoDB" id="9768127at2"/>
<dbReference type="Gene3D" id="3.30.420.40">
    <property type="match status" value="2"/>
</dbReference>
<dbReference type="Gene3D" id="3.30.1490.300">
    <property type="match status" value="1"/>
</dbReference>
<dbReference type="AlphaFoldDB" id="A0A1I0H970"/>
<keyword evidence="3" id="KW-0132">Cell division</keyword>
<dbReference type="PANTHER" id="PTHR32432">
    <property type="entry name" value="CELL DIVISION PROTEIN FTSA-RELATED"/>
    <property type="match status" value="1"/>
</dbReference>
<dbReference type="InterPro" id="IPR003494">
    <property type="entry name" value="SHS2_FtsA"/>
</dbReference>
<dbReference type="InterPro" id="IPR050696">
    <property type="entry name" value="FtsA/MreB"/>
</dbReference>
<dbReference type="EMBL" id="FOHE01000030">
    <property type="protein sequence ID" value="SET80308.1"/>
    <property type="molecule type" value="Genomic_DNA"/>
</dbReference>
<proteinExistence type="predicted"/>
<evidence type="ECO:0000259" key="2">
    <source>
        <dbReference type="SMART" id="SM00842"/>
    </source>
</evidence>
<keyword evidence="3" id="KW-0131">Cell cycle</keyword>
<dbReference type="Pfam" id="PF14450">
    <property type="entry name" value="FtsA"/>
    <property type="match status" value="1"/>
</dbReference>
<feature type="domain" description="SHS2" evidence="2">
    <location>
        <begin position="5"/>
        <end position="202"/>
    </location>
</feature>
<dbReference type="GO" id="GO:0051301">
    <property type="term" value="P:cell division"/>
    <property type="evidence" value="ECO:0007669"/>
    <property type="project" value="UniProtKB-KW"/>
</dbReference>
<dbReference type="STRING" id="930131.SAMN05216389_1307"/>
<dbReference type="CDD" id="cd24004">
    <property type="entry name" value="ASKHA_NBD_PilM-like"/>
    <property type="match status" value="1"/>
</dbReference>
<name>A0A1I0H970_9BACI</name>
<accession>A0A1I0H970</accession>
<dbReference type="InterPro" id="IPR043129">
    <property type="entry name" value="ATPase_NBD"/>
</dbReference>
<dbReference type="SMART" id="SM00842">
    <property type="entry name" value="FtsA"/>
    <property type="match status" value="1"/>
</dbReference>
<sequence>MNNYIFALDIGTRSVTGIILEKDSEGYSLIDYYTKEHKVRSMHDGQIHHVVEVANVIKDVKDALEEKHGKIKKVSVAAAGRSLKTVESEATIQLEKKPITDHETVKHLELSAVHTAQLDLASQNSAHDYSNYYCVGYSVLRYKIDGEQIGSLIEQSGSTATVEIIATFLPKIVVESLLAALNRAGLEMEALTLEPIAAIHVLIPESMRRLNVALVDIGAGTSDIAITNHGTVAAYGMVPIAGDEITEAMSDHYLLDYPIAEEMKRKIVNEGEGVVSDILGFDTTITYDTLASDIKPSIDKLANAIAEEILLLNATPPKAVMLVGGGSLTPELTTVLSEKLKLPTNRVAVREIDAIQTLNKTENLPSGPDFVTPIGIAIVAEQNPIHYITVNVNEQVIRMFEMKQLTVGDCLVQGGIEINKLYGKPGMASMVLLNGKEVTLPGEFGQAPSILLNEKPATVDSIVNNGDQIKIEKGSDGKAANVTLEQLIEELPSINIFYHNQPYTLKTTIYVNNKRPSLEYIVQDKDEIELKQPKTIREFLESLGELPSTKAFFIYVNNEKMKLKDGETQILVNGSLVSLDYQLKQNDNLVIQKNKKIVLKDILKIMELDYWNTIEVKFNGKPITMKQAKLEVTRDDERLEEESEIHSLDNVQLKERKPEPFIFQDIFRYIDIDIQSVGGNFKLYKNNQETTFFDTIHNGDHLEIK</sequence>
<keyword evidence="1" id="KW-0694">RNA-binding</keyword>
<keyword evidence="4" id="KW-1185">Reference proteome</keyword>
<gene>
    <name evidence="3" type="ORF">SAMN05216389_1307</name>
</gene>
<dbReference type="GO" id="GO:0003723">
    <property type="term" value="F:RNA binding"/>
    <property type="evidence" value="ECO:0007669"/>
    <property type="project" value="UniProtKB-KW"/>
</dbReference>
<protein>
    <submittedName>
        <fullName evidence="3">Cell division protein FtsA</fullName>
    </submittedName>
</protein>
<dbReference type="PANTHER" id="PTHR32432:SF3">
    <property type="entry name" value="ETHANOLAMINE UTILIZATION PROTEIN EUTJ"/>
    <property type="match status" value="1"/>
</dbReference>
<organism evidence="3 4">
    <name type="scientific">Oceanobacillus limi</name>
    <dbReference type="NCBI Taxonomy" id="930131"/>
    <lineage>
        <taxon>Bacteria</taxon>
        <taxon>Bacillati</taxon>
        <taxon>Bacillota</taxon>
        <taxon>Bacilli</taxon>
        <taxon>Bacillales</taxon>
        <taxon>Bacillaceae</taxon>
        <taxon>Oceanobacillus</taxon>
    </lineage>
</organism>
<dbReference type="PROSITE" id="PS50889">
    <property type="entry name" value="S4"/>
    <property type="match status" value="1"/>
</dbReference>
<evidence type="ECO:0000313" key="4">
    <source>
        <dbReference type="Proteomes" id="UP000198618"/>
    </source>
</evidence>